<protein>
    <submittedName>
        <fullName evidence="9">Undecaprenyl/decaprenyl-phosphate alpha-N-acetylglucosaminyl 1-phosphate transferase</fullName>
    </submittedName>
</protein>
<organism evidence="9 10">
    <name type="scientific">Streptomyces rhizosphaericola</name>
    <dbReference type="NCBI Taxonomy" id="2564098"/>
    <lineage>
        <taxon>Bacteria</taxon>
        <taxon>Bacillati</taxon>
        <taxon>Actinomycetota</taxon>
        <taxon>Actinomycetes</taxon>
        <taxon>Kitasatosporales</taxon>
        <taxon>Streptomycetaceae</taxon>
        <taxon>Streptomyces</taxon>
    </lineage>
</organism>
<feature type="transmembrane region" description="Helical" evidence="8">
    <location>
        <begin position="228"/>
        <end position="250"/>
    </location>
</feature>
<evidence type="ECO:0000256" key="8">
    <source>
        <dbReference type="SAM" id="Phobius"/>
    </source>
</evidence>
<dbReference type="Pfam" id="PF00953">
    <property type="entry name" value="Glycos_transf_4"/>
    <property type="match status" value="1"/>
</dbReference>
<keyword evidence="2" id="KW-1003">Cell membrane</keyword>
<dbReference type="EMBL" id="SRZK01000009">
    <property type="protein sequence ID" value="TGZ11972.1"/>
    <property type="molecule type" value="Genomic_DNA"/>
</dbReference>
<evidence type="ECO:0000256" key="4">
    <source>
        <dbReference type="ARBA" id="ARBA00022692"/>
    </source>
</evidence>
<evidence type="ECO:0000256" key="7">
    <source>
        <dbReference type="SAM" id="MobiDB-lite"/>
    </source>
</evidence>
<comment type="subcellular location">
    <subcellularLocation>
        <location evidence="1">Cell membrane</location>
        <topology evidence="1">Multi-pass membrane protein</topology>
    </subcellularLocation>
</comment>
<feature type="transmembrane region" description="Helical" evidence="8">
    <location>
        <begin position="50"/>
        <end position="71"/>
    </location>
</feature>
<feature type="region of interest" description="Disordered" evidence="7">
    <location>
        <begin position="335"/>
        <end position="407"/>
    </location>
</feature>
<feature type="transmembrane region" description="Helical" evidence="8">
    <location>
        <begin position="203"/>
        <end position="222"/>
    </location>
</feature>
<feature type="transmembrane region" description="Helical" evidence="8">
    <location>
        <begin position="307"/>
        <end position="330"/>
    </location>
</feature>
<comment type="caution">
    <text evidence="9">The sequence shown here is derived from an EMBL/GenBank/DDBJ whole genome shotgun (WGS) entry which is preliminary data.</text>
</comment>
<dbReference type="PANTHER" id="PTHR22926">
    <property type="entry name" value="PHOSPHO-N-ACETYLMURAMOYL-PENTAPEPTIDE-TRANSFERASE"/>
    <property type="match status" value="1"/>
</dbReference>
<keyword evidence="4 8" id="KW-0812">Transmembrane</keyword>
<dbReference type="CDD" id="cd06853">
    <property type="entry name" value="GT_WecA_like"/>
    <property type="match status" value="1"/>
</dbReference>
<evidence type="ECO:0000256" key="3">
    <source>
        <dbReference type="ARBA" id="ARBA00022679"/>
    </source>
</evidence>
<accession>A0ABY2PLU6</accession>
<proteinExistence type="predicted"/>
<feature type="compositionally biased region" description="Low complexity" evidence="7">
    <location>
        <begin position="397"/>
        <end position="407"/>
    </location>
</feature>
<keyword evidence="6 8" id="KW-0472">Membrane</keyword>
<evidence type="ECO:0000256" key="2">
    <source>
        <dbReference type="ARBA" id="ARBA00022475"/>
    </source>
</evidence>
<keyword evidence="10" id="KW-1185">Reference proteome</keyword>
<gene>
    <name evidence="9" type="ORF">E5Z02_01985</name>
</gene>
<keyword evidence="5 8" id="KW-1133">Transmembrane helix</keyword>
<dbReference type="PANTHER" id="PTHR22926:SF3">
    <property type="entry name" value="UNDECAPRENYL-PHOSPHATE ALPHA-N-ACETYLGLUCOSAMINYL 1-PHOSPHATE TRANSFERASE"/>
    <property type="match status" value="1"/>
</dbReference>
<dbReference type="RefSeq" id="WP_136015356.1">
    <property type="nucleotide sequence ID" value="NZ_SRZK01000009.1"/>
</dbReference>
<evidence type="ECO:0000256" key="5">
    <source>
        <dbReference type="ARBA" id="ARBA00022989"/>
    </source>
</evidence>
<feature type="transmembrane region" description="Helical" evidence="8">
    <location>
        <begin position="175"/>
        <end position="191"/>
    </location>
</feature>
<dbReference type="Proteomes" id="UP000306274">
    <property type="component" value="Unassembled WGS sequence"/>
</dbReference>
<evidence type="ECO:0000313" key="9">
    <source>
        <dbReference type="EMBL" id="TGZ11972.1"/>
    </source>
</evidence>
<dbReference type="InterPro" id="IPR000715">
    <property type="entry name" value="Glycosyl_transferase_4"/>
</dbReference>
<feature type="compositionally biased region" description="Low complexity" evidence="7">
    <location>
        <begin position="335"/>
        <end position="355"/>
    </location>
</feature>
<feature type="transmembrane region" description="Helical" evidence="8">
    <location>
        <begin position="276"/>
        <end position="301"/>
    </location>
</feature>
<keyword evidence="3 9" id="KW-0808">Transferase</keyword>
<feature type="transmembrane region" description="Helical" evidence="8">
    <location>
        <begin position="78"/>
        <end position="95"/>
    </location>
</feature>
<name>A0ABY2PLU6_9ACTN</name>
<evidence type="ECO:0000256" key="1">
    <source>
        <dbReference type="ARBA" id="ARBA00004651"/>
    </source>
</evidence>
<evidence type="ECO:0000256" key="6">
    <source>
        <dbReference type="ARBA" id="ARBA00023136"/>
    </source>
</evidence>
<evidence type="ECO:0000313" key="10">
    <source>
        <dbReference type="Proteomes" id="UP000306274"/>
    </source>
</evidence>
<feature type="transmembrane region" description="Helical" evidence="8">
    <location>
        <begin position="115"/>
        <end position="138"/>
    </location>
</feature>
<reference evidence="9 10" key="1">
    <citation type="submission" date="2019-04" db="EMBL/GenBank/DDBJ databases">
        <title>Streptomyces rhizosphaericola sp. nov., an actinobacterium isolated from the wheat rhizosphere.</title>
        <authorList>
            <person name="Vargas Hoyos H.A."/>
            <person name="Santos S.N."/>
            <person name="Genuario D.B."/>
            <person name="Melo I.S."/>
            <person name="Da Silva L.J."/>
            <person name="Da Silva F.S.P."/>
            <person name="Zucchi T.D."/>
        </authorList>
    </citation>
    <scope>NUCLEOTIDE SEQUENCE [LARGE SCALE GENOMIC DNA]</scope>
    <source>
        <strain evidence="9 10">1AS2c</strain>
    </source>
</reference>
<dbReference type="GO" id="GO:0016740">
    <property type="term" value="F:transferase activity"/>
    <property type="evidence" value="ECO:0007669"/>
    <property type="project" value="UniProtKB-KW"/>
</dbReference>
<sequence length="407" mass="39768">MNVLGIIASGAAALFITVVLAKGVRRATLRAGAAHEPGARPSGAGVVRRLGGTTVVLGVGAAAAAGTGLGAAGGSGRAVTGLLAGAAIMAALGLVHDVRPLGVPLRAVVQTAAATLAVCLAGLTPVAGVLAVTGIVAVTQAFALLDTSDGALAVVGTVTAAGLLVCAALDGRTGLALPPAVLLAGLVGFLLHNWHPARIRPGVGGSLFTGFVLASSGVLILAEAPPERAAWAALPVLATVALADTALVLVSRRRAARPLFQDCGDHTTHRLRRLRVTVPGAAVLLGLWAGAGALTGTLVYAEVLHPAFVLVPVAGSAAAVVALLRIPAYVAPPVTATRRRPPTGTVPAGAAPVGTSPRPGPNPVPAASGSPAPAPLTADPTRTAPGRPTVPPPPTDRPAVGVTADRG</sequence>